<dbReference type="KEGG" id="chk:D4L85_03535"/>
<dbReference type="SMART" id="SM00867">
    <property type="entry name" value="YceI"/>
    <property type="match status" value="1"/>
</dbReference>
<dbReference type="Gene3D" id="2.40.128.110">
    <property type="entry name" value="Lipid/polyisoprenoid-binding, YceI-like"/>
    <property type="match status" value="1"/>
</dbReference>
<feature type="signal peptide" evidence="1">
    <location>
        <begin position="1"/>
        <end position="19"/>
    </location>
</feature>
<organism evidence="3 4">
    <name type="scientific">Chryseolinea soli</name>
    <dbReference type="NCBI Taxonomy" id="2321403"/>
    <lineage>
        <taxon>Bacteria</taxon>
        <taxon>Pseudomonadati</taxon>
        <taxon>Bacteroidota</taxon>
        <taxon>Cytophagia</taxon>
        <taxon>Cytophagales</taxon>
        <taxon>Fulvivirgaceae</taxon>
        <taxon>Chryseolinea</taxon>
    </lineage>
</organism>
<proteinExistence type="predicted"/>
<accession>A0A385SL04</accession>
<sequence length="181" mass="20351">MHKSFVIILLAAYWIPVHAQKFTTEKTSVVFYSHATIEDIKATNLKTSGLFDAGTGDIAFVVPVNEFQFAKSLMQEHFNEKYMETEKYPRSTFQGKITGYDPNTTGEQKAVAKGKLTIHGVTQTVEIPGTITKQGDGLLMNAVFVVKLEDYKIEIPKLLWQNIAEQVEVTLNFSFKPNNKS</sequence>
<feature type="domain" description="Lipid/polyisoprenoid-binding YceI-like" evidence="2">
    <location>
        <begin position="21"/>
        <end position="176"/>
    </location>
</feature>
<evidence type="ECO:0000313" key="4">
    <source>
        <dbReference type="Proteomes" id="UP000266183"/>
    </source>
</evidence>
<evidence type="ECO:0000313" key="3">
    <source>
        <dbReference type="EMBL" id="AYB29708.1"/>
    </source>
</evidence>
<dbReference type="RefSeq" id="WP_119753022.1">
    <property type="nucleotide sequence ID" value="NZ_CP032382.1"/>
</dbReference>
<dbReference type="Proteomes" id="UP000266183">
    <property type="component" value="Chromosome"/>
</dbReference>
<dbReference type="PANTHER" id="PTHR34406:SF1">
    <property type="entry name" value="PROTEIN YCEI"/>
    <property type="match status" value="1"/>
</dbReference>
<evidence type="ECO:0000259" key="2">
    <source>
        <dbReference type="SMART" id="SM00867"/>
    </source>
</evidence>
<gene>
    <name evidence="3" type="ORF">D4L85_03535</name>
</gene>
<dbReference type="EMBL" id="CP032382">
    <property type="protein sequence ID" value="AYB29708.1"/>
    <property type="molecule type" value="Genomic_DNA"/>
</dbReference>
<dbReference type="SUPFAM" id="SSF101874">
    <property type="entry name" value="YceI-like"/>
    <property type="match status" value="1"/>
</dbReference>
<dbReference type="AlphaFoldDB" id="A0A385SL04"/>
<evidence type="ECO:0000256" key="1">
    <source>
        <dbReference type="SAM" id="SignalP"/>
    </source>
</evidence>
<feature type="chain" id="PRO_5017461319" evidence="1">
    <location>
        <begin position="20"/>
        <end position="181"/>
    </location>
</feature>
<dbReference type="InterPro" id="IPR036761">
    <property type="entry name" value="TTHA0802/YceI-like_sf"/>
</dbReference>
<protein>
    <submittedName>
        <fullName evidence="3">YceI family protein</fullName>
    </submittedName>
</protein>
<keyword evidence="1" id="KW-0732">Signal</keyword>
<reference evidence="4" key="1">
    <citation type="submission" date="2018-09" db="EMBL/GenBank/DDBJ databases">
        <title>Chryseolinea sp. KIS68-18 isolated from soil.</title>
        <authorList>
            <person name="Weon H.-Y."/>
            <person name="Kwon S.-W."/>
            <person name="Lee S.A."/>
        </authorList>
    </citation>
    <scope>NUCLEOTIDE SEQUENCE [LARGE SCALE GENOMIC DNA]</scope>
    <source>
        <strain evidence="4">KIS68-18</strain>
    </source>
</reference>
<name>A0A385SL04_9BACT</name>
<dbReference type="Pfam" id="PF04264">
    <property type="entry name" value="YceI"/>
    <property type="match status" value="1"/>
</dbReference>
<dbReference type="PANTHER" id="PTHR34406">
    <property type="entry name" value="PROTEIN YCEI"/>
    <property type="match status" value="1"/>
</dbReference>
<dbReference type="OrthoDB" id="116832at2"/>
<dbReference type="InterPro" id="IPR007372">
    <property type="entry name" value="Lipid/polyisoprenoid-bd_YceI"/>
</dbReference>
<keyword evidence="4" id="KW-1185">Reference proteome</keyword>